<protein>
    <recommendedName>
        <fullName evidence="4">Secreted protein</fullName>
    </recommendedName>
</protein>
<comment type="caution">
    <text evidence="2">The sequence shown here is derived from an EMBL/GenBank/DDBJ whole genome shotgun (WGS) entry which is preliminary data.</text>
</comment>
<name>A0ABS4UAT0_9CORY</name>
<evidence type="ECO:0000313" key="2">
    <source>
        <dbReference type="EMBL" id="MBP2333632.1"/>
    </source>
</evidence>
<proteinExistence type="predicted"/>
<feature type="compositionally biased region" description="Acidic residues" evidence="1">
    <location>
        <begin position="131"/>
        <end position="144"/>
    </location>
</feature>
<feature type="compositionally biased region" description="Basic and acidic residues" evidence="1">
    <location>
        <begin position="68"/>
        <end position="101"/>
    </location>
</feature>
<evidence type="ECO:0000256" key="1">
    <source>
        <dbReference type="SAM" id="MobiDB-lite"/>
    </source>
</evidence>
<sequence>MLILILIVVVIVLVWRAFGPGTWGKGVGRSGMAGPGSLGGDRRGGIGWGPRSEAGQPRIKGPDDDEDFLWRLEKQRFDEQRARDRAEEAEREQRRLAEERRRRASGNAGRGSDTGSDDGSGANGPRADGNDTTDDGTTSDEADS</sequence>
<accession>A0ABS4UAT0</accession>
<evidence type="ECO:0008006" key="4">
    <source>
        <dbReference type="Google" id="ProtNLM"/>
    </source>
</evidence>
<gene>
    <name evidence="2" type="ORF">JOF33_002331</name>
</gene>
<keyword evidence="3" id="KW-1185">Reference proteome</keyword>
<feature type="compositionally biased region" description="Low complexity" evidence="1">
    <location>
        <begin position="105"/>
        <end position="120"/>
    </location>
</feature>
<evidence type="ECO:0000313" key="3">
    <source>
        <dbReference type="Proteomes" id="UP001519305"/>
    </source>
</evidence>
<dbReference type="Proteomes" id="UP001519305">
    <property type="component" value="Unassembled WGS sequence"/>
</dbReference>
<dbReference type="EMBL" id="JAGINY010000001">
    <property type="protein sequence ID" value="MBP2333632.1"/>
    <property type="molecule type" value="Genomic_DNA"/>
</dbReference>
<feature type="region of interest" description="Disordered" evidence="1">
    <location>
        <begin position="24"/>
        <end position="144"/>
    </location>
</feature>
<feature type="compositionally biased region" description="Gly residues" evidence="1">
    <location>
        <begin position="24"/>
        <end position="39"/>
    </location>
</feature>
<organism evidence="2 3">
    <name type="scientific">Corynebacterium freneyi</name>
    <dbReference type="NCBI Taxonomy" id="134034"/>
    <lineage>
        <taxon>Bacteria</taxon>
        <taxon>Bacillati</taxon>
        <taxon>Actinomycetota</taxon>
        <taxon>Actinomycetes</taxon>
        <taxon>Mycobacteriales</taxon>
        <taxon>Corynebacteriaceae</taxon>
        <taxon>Corynebacterium</taxon>
    </lineage>
</organism>
<reference evidence="2 3" key="1">
    <citation type="submission" date="2021-03" db="EMBL/GenBank/DDBJ databases">
        <title>Sequencing the genomes of 1000 actinobacteria strains.</title>
        <authorList>
            <person name="Klenk H.-P."/>
        </authorList>
    </citation>
    <scope>NUCLEOTIDE SEQUENCE [LARGE SCALE GENOMIC DNA]</scope>
    <source>
        <strain evidence="2 3">DSM 44506</strain>
    </source>
</reference>